<comment type="caution">
    <text evidence="3">The sequence shown here is derived from an EMBL/GenBank/DDBJ whole genome shotgun (WGS) entry which is preliminary data.</text>
</comment>
<dbReference type="Proteomes" id="UP000241764">
    <property type="component" value="Unassembled WGS sequence"/>
</dbReference>
<dbReference type="CDD" id="cd00093">
    <property type="entry name" value="HTH_XRE"/>
    <property type="match status" value="1"/>
</dbReference>
<accession>A0A2P7B9J1</accession>
<protein>
    <submittedName>
        <fullName evidence="3">Transcriptional regulator</fullName>
    </submittedName>
</protein>
<organism evidence="3 4">
    <name type="scientific">Phyllobacterium sophorae</name>
    <dbReference type="NCBI Taxonomy" id="1520277"/>
    <lineage>
        <taxon>Bacteria</taxon>
        <taxon>Pseudomonadati</taxon>
        <taxon>Pseudomonadota</taxon>
        <taxon>Alphaproteobacteria</taxon>
        <taxon>Hyphomicrobiales</taxon>
        <taxon>Phyllobacteriaceae</taxon>
        <taxon>Phyllobacterium</taxon>
    </lineage>
</organism>
<evidence type="ECO:0000313" key="4">
    <source>
        <dbReference type="Proteomes" id="UP000241764"/>
    </source>
</evidence>
<dbReference type="Pfam" id="PF01381">
    <property type="entry name" value="HTH_3"/>
    <property type="match status" value="1"/>
</dbReference>
<keyword evidence="1" id="KW-0175">Coiled coil</keyword>
<reference evidence="4" key="1">
    <citation type="submission" date="2017-11" db="EMBL/GenBank/DDBJ databases">
        <authorList>
            <person name="Kuznetsova I."/>
            <person name="Sazanova A."/>
            <person name="Chirak E."/>
            <person name="Safronova V."/>
            <person name="Willems A."/>
        </authorList>
    </citation>
    <scope>NUCLEOTIDE SEQUENCE [LARGE SCALE GENOMIC DNA]</scope>
    <source>
        <strain evidence="4">CCBAU 03422</strain>
    </source>
</reference>
<feature type="domain" description="HTH cro/C1-type" evidence="2">
    <location>
        <begin position="21"/>
        <end position="75"/>
    </location>
</feature>
<dbReference type="RefSeq" id="WP_106665107.1">
    <property type="nucleotide sequence ID" value="NZ_PGGM01000007.1"/>
</dbReference>
<sequence length="126" mass="13708">MAFHANIMTETPDLDTLGGRLSRARDAKSMSVSEVAGRIGVKPQTIAAWESDRSEPRANRLVMLAGFLGVTPTWLMHGIGQSPVESVTRDDASILTVELQVLKSDHERLGQRIEQLENVVASLKAA</sequence>
<dbReference type="InterPro" id="IPR010982">
    <property type="entry name" value="Lambda_DNA-bd_dom_sf"/>
</dbReference>
<gene>
    <name evidence="3" type="ORF">CU103_16385</name>
</gene>
<dbReference type="OrthoDB" id="5659783at2"/>
<name>A0A2P7B9J1_9HYPH</name>
<keyword evidence="4" id="KW-1185">Reference proteome</keyword>
<feature type="coiled-coil region" evidence="1">
    <location>
        <begin position="99"/>
        <end position="126"/>
    </location>
</feature>
<dbReference type="InterPro" id="IPR001387">
    <property type="entry name" value="Cro/C1-type_HTH"/>
</dbReference>
<dbReference type="GO" id="GO:0003677">
    <property type="term" value="F:DNA binding"/>
    <property type="evidence" value="ECO:0007669"/>
    <property type="project" value="InterPro"/>
</dbReference>
<proteinExistence type="predicted"/>
<evidence type="ECO:0000313" key="3">
    <source>
        <dbReference type="EMBL" id="PSH63135.1"/>
    </source>
</evidence>
<evidence type="ECO:0000256" key="1">
    <source>
        <dbReference type="SAM" id="Coils"/>
    </source>
</evidence>
<evidence type="ECO:0000259" key="2">
    <source>
        <dbReference type="PROSITE" id="PS50943"/>
    </source>
</evidence>
<dbReference type="EMBL" id="PGGM01000007">
    <property type="protein sequence ID" value="PSH63135.1"/>
    <property type="molecule type" value="Genomic_DNA"/>
</dbReference>
<dbReference type="SUPFAM" id="SSF47413">
    <property type="entry name" value="lambda repressor-like DNA-binding domains"/>
    <property type="match status" value="1"/>
</dbReference>
<dbReference type="AlphaFoldDB" id="A0A2P7B9J1"/>
<dbReference type="PROSITE" id="PS50943">
    <property type="entry name" value="HTH_CROC1"/>
    <property type="match status" value="1"/>
</dbReference>
<dbReference type="Gene3D" id="1.10.260.40">
    <property type="entry name" value="lambda repressor-like DNA-binding domains"/>
    <property type="match status" value="1"/>
</dbReference>
<dbReference type="SMART" id="SM00530">
    <property type="entry name" value="HTH_XRE"/>
    <property type="match status" value="1"/>
</dbReference>